<dbReference type="EMBL" id="BMIU01000016">
    <property type="protein sequence ID" value="GGF39901.1"/>
    <property type="molecule type" value="Genomic_DNA"/>
</dbReference>
<dbReference type="InterPro" id="IPR019861">
    <property type="entry name" value="PorP/SprF_Bacteroidetes"/>
</dbReference>
<comment type="caution">
    <text evidence="1">The sequence shown here is derived from an EMBL/GenBank/DDBJ whole genome shotgun (WGS) entry which is preliminary data.</text>
</comment>
<sequence>MKENSKYIDQPGQRSVPINNQVANMNKTVILILLLMLFGALTVQGQSRKYISQFSFFQSYYNPGLTGYEGSTLRGFVRNQWSGYEGAPKTMFFSGELDFAEMKGSDDPALMGKNAVGLNLLFDQYGAFKETGLVVSYASRVRLTAKHNLRLGAGVSYTNVRLDGTAMTVEQQADDVLSHYIGGFSDMQVVDFNLGLALTHSNYYLSYAMHQVNGGRISSGDDFMEGRPVNYIVQAGYREALSSNLAISTNFFYRAQQDLPDNIEFNVKALFMDRLWIGGGHRIDYANNLQAGLVFDKFKIGYVYEFPTNRSFLLSGTTQEFMVVFNLFRKNERRQPDEVLIW</sequence>
<keyword evidence="2" id="KW-1185">Reference proteome</keyword>
<organism evidence="1 2">
    <name type="scientific">Echinicola rosea</name>
    <dbReference type="NCBI Taxonomy" id="1807691"/>
    <lineage>
        <taxon>Bacteria</taxon>
        <taxon>Pseudomonadati</taxon>
        <taxon>Bacteroidota</taxon>
        <taxon>Cytophagia</taxon>
        <taxon>Cytophagales</taxon>
        <taxon>Cyclobacteriaceae</taxon>
        <taxon>Echinicola</taxon>
    </lineage>
</organism>
<name>A0ABQ1V763_9BACT</name>
<protein>
    <recommendedName>
        <fullName evidence="3">Type IX secretion system membrane protein PorP/SprF</fullName>
    </recommendedName>
</protein>
<proteinExistence type="predicted"/>
<evidence type="ECO:0000313" key="1">
    <source>
        <dbReference type="EMBL" id="GGF39901.1"/>
    </source>
</evidence>
<dbReference type="NCBIfam" id="TIGR03519">
    <property type="entry name" value="T9SS_PorP_fam"/>
    <property type="match status" value="1"/>
</dbReference>
<evidence type="ECO:0000313" key="2">
    <source>
        <dbReference type="Proteomes" id="UP000647339"/>
    </source>
</evidence>
<evidence type="ECO:0008006" key="3">
    <source>
        <dbReference type="Google" id="ProtNLM"/>
    </source>
</evidence>
<gene>
    <name evidence="1" type="ORF">GCM10011339_30540</name>
</gene>
<dbReference type="Pfam" id="PF11751">
    <property type="entry name" value="PorP_SprF"/>
    <property type="match status" value="1"/>
</dbReference>
<dbReference type="Proteomes" id="UP000647339">
    <property type="component" value="Unassembled WGS sequence"/>
</dbReference>
<dbReference type="RefSeq" id="WP_137404777.1">
    <property type="nucleotide sequence ID" value="NZ_BMIU01000016.1"/>
</dbReference>
<reference evidence="2" key="1">
    <citation type="journal article" date="2019" name="Int. J. Syst. Evol. Microbiol.">
        <title>The Global Catalogue of Microorganisms (GCM) 10K type strain sequencing project: providing services to taxonomists for standard genome sequencing and annotation.</title>
        <authorList>
            <consortium name="The Broad Institute Genomics Platform"/>
            <consortium name="The Broad Institute Genome Sequencing Center for Infectious Disease"/>
            <person name="Wu L."/>
            <person name="Ma J."/>
        </authorList>
    </citation>
    <scope>NUCLEOTIDE SEQUENCE [LARGE SCALE GENOMIC DNA]</scope>
    <source>
        <strain evidence="2">CGMCC 1.15407</strain>
    </source>
</reference>
<accession>A0ABQ1V763</accession>